<dbReference type="RefSeq" id="WP_100366846.1">
    <property type="nucleotide sequence ID" value="NZ_PGTY01000001.1"/>
</dbReference>
<accession>A0A2M8WM21</accession>
<evidence type="ECO:0000256" key="1">
    <source>
        <dbReference type="SAM" id="MobiDB-lite"/>
    </source>
</evidence>
<keyword evidence="4" id="KW-1185">Reference proteome</keyword>
<feature type="signal peptide" evidence="2">
    <location>
        <begin position="1"/>
        <end position="22"/>
    </location>
</feature>
<proteinExistence type="predicted"/>
<feature type="region of interest" description="Disordered" evidence="1">
    <location>
        <begin position="24"/>
        <end position="56"/>
    </location>
</feature>
<dbReference type="InterPro" id="IPR010642">
    <property type="entry name" value="Invasion_prot_B"/>
</dbReference>
<dbReference type="EMBL" id="PGTY01000001">
    <property type="protein sequence ID" value="PJI91975.1"/>
    <property type="molecule type" value="Genomic_DNA"/>
</dbReference>
<evidence type="ECO:0000256" key="2">
    <source>
        <dbReference type="SAM" id="SignalP"/>
    </source>
</evidence>
<dbReference type="InterPro" id="IPR038696">
    <property type="entry name" value="IalB_sf"/>
</dbReference>
<dbReference type="OrthoDB" id="9797912at2"/>
<name>A0A2M8WM21_9RHOB</name>
<sequence length="205" mass="21663">MRSILNTLFLAALLSHPMLATAQETTDDASAAEETEAPADDGLALGQPVGPQPGEPYVRDEFGDWALRCVKAQDGAPDPCNLYQLLSNEDGVAVAEFNVFPLPQGQQRAAAGATIVVPLETLLTQQLTIAVDGQNARRYPFTFCNRAGCVARIGFTQEEIDELKRGNAASIRLVPAAAPTEEVILAVSLTGFTAGFTATSVSEGE</sequence>
<evidence type="ECO:0000313" key="3">
    <source>
        <dbReference type="EMBL" id="PJI91975.1"/>
    </source>
</evidence>
<gene>
    <name evidence="3" type="ORF">BC777_0816</name>
</gene>
<dbReference type="Gene3D" id="2.60.40.1880">
    <property type="entry name" value="Invasion associated locus B (IalB) protein"/>
    <property type="match status" value="1"/>
</dbReference>
<reference evidence="3 4" key="1">
    <citation type="submission" date="2017-11" db="EMBL/GenBank/DDBJ databases">
        <title>Genomic Encyclopedia of Archaeal and Bacterial Type Strains, Phase II (KMG-II): From Individual Species to Whole Genera.</title>
        <authorList>
            <person name="Goeker M."/>
        </authorList>
    </citation>
    <scope>NUCLEOTIDE SEQUENCE [LARGE SCALE GENOMIC DNA]</scope>
    <source>
        <strain evidence="3 4">DSM 29128</strain>
    </source>
</reference>
<comment type="caution">
    <text evidence="3">The sequence shown here is derived from an EMBL/GenBank/DDBJ whole genome shotgun (WGS) entry which is preliminary data.</text>
</comment>
<organism evidence="3 4">
    <name type="scientific">Yoonia maricola</name>
    <dbReference type="NCBI Taxonomy" id="420999"/>
    <lineage>
        <taxon>Bacteria</taxon>
        <taxon>Pseudomonadati</taxon>
        <taxon>Pseudomonadota</taxon>
        <taxon>Alphaproteobacteria</taxon>
        <taxon>Rhodobacterales</taxon>
        <taxon>Paracoccaceae</taxon>
        <taxon>Yoonia</taxon>
    </lineage>
</organism>
<dbReference type="Pfam" id="PF06776">
    <property type="entry name" value="IalB"/>
    <property type="match status" value="1"/>
</dbReference>
<feature type="compositionally biased region" description="Acidic residues" evidence="1">
    <location>
        <begin position="25"/>
        <end position="39"/>
    </location>
</feature>
<evidence type="ECO:0000313" key="4">
    <source>
        <dbReference type="Proteomes" id="UP000228531"/>
    </source>
</evidence>
<feature type="chain" id="PRO_5014650482" evidence="2">
    <location>
        <begin position="23"/>
        <end position="205"/>
    </location>
</feature>
<dbReference type="Proteomes" id="UP000228531">
    <property type="component" value="Unassembled WGS sequence"/>
</dbReference>
<protein>
    <submittedName>
        <fullName evidence="3">Invasion protein IalB</fullName>
    </submittedName>
</protein>
<keyword evidence="2" id="KW-0732">Signal</keyword>
<dbReference type="AlphaFoldDB" id="A0A2M8WM21"/>